<keyword evidence="8" id="KW-1185">Reference proteome</keyword>
<keyword evidence="4 5" id="KW-0472">Membrane</keyword>
<dbReference type="Proteomes" id="UP000289437">
    <property type="component" value="Unassembled WGS sequence"/>
</dbReference>
<name>A0A4Q0T1T4_9BACT</name>
<accession>A0A4Q0T1T4</accession>
<evidence type="ECO:0000259" key="6">
    <source>
        <dbReference type="Pfam" id="PF02915"/>
    </source>
</evidence>
<dbReference type="SUPFAM" id="SSF47240">
    <property type="entry name" value="Ferritin-like"/>
    <property type="match status" value="1"/>
</dbReference>
<comment type="caution">
    <text evidence="7">The sequence shown here is derived from an EMBL/GenBank/DDBJ whole genome shotgun (WGS) entry which is preliminary data.</text>
</comment>
<dbReference type="InterPro" id="IPR008217">
    <property type="entry name" value="Ccc1_fam"/>
</dbReference>
<feature type="domain" description="Rubrerythrin diiron-binding" evidence="6">
    <location>
        <begin position="44"/>
        <end position="172"/>
    </location>
</feature>
<evidence type="ECO:0000256" key="1">
    <source>
        <dbReference type="ARBA" id="ARBA00004127"/>
    </source>
</evidence>
<evidence type="ECO:0000313" key="8">
    <source>
        <dbReference type="Proteomes" id="UP000289437"/>
    </source>
</evidence>
<reference evidence="8" key="2">
    <citation type="submission" date="2019-02" db="EMBL/GenBank/DDBJ databases">
        <title>Granulicella sibirica sp. nov., a psychrotolerant acidobacterium isolated from an organic soil layer in forested tundra, West Siberia.</title>
        <authorList>
            <person name="Oshkin I.Y."/>
            <person name="Kulichevskaya I.S."/>
            <person name="Rijpstra W.I.C."/>
            <person name="Sinninghe Damste J.S."/>
            <person name="Rakitin A.L."/>
            <person name="Ravin N.V."/>
            <person name="Dedysh S.N."/>
        </authorList>
    </citation>
    <scope>NUCLEOTIDE SEQUENCE [LARGE SCALE GENOMIC DNA]</scope>
    <source>
        <strain evidence="8">AF10</strain>
    </source>
</reference>
<dbReference type="Gene3D" id="1.20.1260.10">
    <property type="match status" value="1"/>
</dbReference>
<dbReference type="Pfam" id="PF02915">
    <property type="entry name" value="Rubrerythrin"/>
    <property type="match status" value="1"/>
</dbReference>
<dbReference type="GO" id="GO:0012505">
    <property type="term" value="C:endomembrane system"/>
    <property type="evidence" value="ECO:0007669"/>
    <property type="project" value="UniProtKB-SubCell"/>
</dbReference>
<organism evidence="7 8">
    <name type="scientific">Granulicella sibirica</name>
    <dbReference type="NCBI Taxonomy" id="2479048"/>
    <lineage>
        <taxon>Bacteria</taxon>
        <taxon>Pseudomonadati</taxon>
        <taxon>Acidobacteriota</taxon>
        <taxon>Terriglobia</taxon>
        <taxon>Terriglobales</taxon>
        <taxon>Acidobacteriaceae</taxon>
        <taxon>Granulicella</taxon>
    </lineage>
</organism>
<dbReference type="GO" id="GO:0016491">
    <property type="term" value="F:oxidoreductase activity"/>
    <property type="evidence" value="ECO:0007669"/>
    <property type="project" value="InterPro"/>
</dbReference>
<dbReference type="InterPro" id="IPR009078">
    <property type="entry name" value="Ferritin-like_SF"/>
</dbReference>
<dbReference type="PANTHER" id="PTHR31851">
    <property type="entry name" value="FE(2+)/MN(2+) TRANSPORTER PCL1"/>
    <property type="match status" value="1"/>
</dbReference>
<evidence type="ECO:0000256" key="3">
    <source>
        <dbReference type="ARBA" id="ARBA00022989"/>
    </source>
</evidence>
<dbReference type="AlphaFoldDB" id="A0A4Q0T1T4"/>
<dbReference type="GO" id="GO:0046872">
    <property type="term" value="F:metal ion binding"/>
    <property type="evidence" value="ECO:0007669"/>
    <property type="project" value="InterPro"/>
</dbReference>
<comment type="subcellular location">
    <subcellularLocation>
        <location evidence="1">Endomembrane system</location>
        <topology evidence="1">Multi-pass membrane protein</topology>
    </subcellularLocation>
</comment>
<sequence length="429" mass="46057">MPGRQNVELSSKICHQLHDAVSRTGATNSIPMVDTDEISNLLVVLEANWQAEMEDHATYKALASAETDSRRRNVLRGLAAAERHHARLWADEIATLAGPKLVYAGAPNGRAAATSGTTSGIDTILRQLRIHERSEIERYSKQEGTLKTDASQKVLLEVIADENEHYKTLSNLIRARPPLPAMDHSQARTALAALLAARRQRHPEAAGWLNDAIYAAHDGLGSIFGIVSGVAGATFGKSHYVLIAGLAGMVGSALSTGTGAYLTARSERELYEAEIARERRAVDYDESESREVLALSLQVRGLPEDVAERLSHLLAENKEGFVKALARTRANVSEESLSDPWTAALTGFTATAIGAFVPIIPFFFMSGVSAIASAGIVSLSAHFAVGASRSLMIVRPWWRSGLELTAFGAVEGIITFSIGLALGQLVGTR</sequence>
<feature type="transmembrane region" description="Helical" evidence="5">
    <location>
        <begin position="404"/>
        <end position="426"/>
    </location>
</feature>
<evidence type="ECO:0000256" key="5">
    <source>
        <dbReference type="SAM" id="Phobius"/>
    </source>
</evidence>
<protein>
    <submittedName>
        <fullName evidence="7">Putative membrane protein</fullName>
    </submittedName>
</protein>
<reference evidence="7 8" key="1">
    <citation type="submission" date="2018-11" db="EMBL/GenBank/DDBJ databases">
        <authorList>
            <person name="Mardanov A.V."/>
            <person name="Ravin N.V."/>
            <person name="Dedysh S.N."/>
        </authorList>
    </citation>
    <scope>NUCLEOTIDE SEQUENCE [LARGE SCALE GENOMIC DNA]</scope>
    <source>
        <strain evidence="7 8">AF10</strain>
    </source>
</reference>
<dbReference type="Pfam" id="PF01988">
    <property type="entry name" value="VIT1"/>
    <property type="match status" value="1"/>
</dbReference>
<feature type="transmembrane region" description="Helical" evidence="5">
    <location>
        <begin position="370"/>
        <end position="392"/>
    </location>
</feature>
<dbReference type="GO" id="GO:0005384">
    <property type="term" value="F:manganese ion transmembrane transporter activity"/>
    <property type="evidence" value="ECO:0007669"/>
    <property type="project" value="InterPro"/>
</dbReference>
<evidence type="ECO:0000256" key="2">
    <source>
        <dbReference type="ARBA" id="ARBA00022692"/>
    </source>
</evidence>
<gene>
    <name evidence="7" type="ORF">GRAN_2726</name>
</gene>
<dbReference type="GO" id="GO:0030026">
    <property type="term" value="P:intracellular manganese ion homeostasis"/>
    <property type="evidence" value="ECO:0007669"/>
    <property type="project" value="InterPro"/>
</dbReference>
<keyword evidence="3 5" id="KW-1133">Transmembrane helix</keyword>
<keyword evidence="2 5" id="KW-0812">Transmembrane</keyword>
<dbReference type="EMBL" id="RDSM01000002">
    <property type="protein sequence ID" value="RXH55869.1"/>
    <property type="molecule type" value="Genomic_DNA"/>
</dbReference>
<feature type="transmembrane region" description="Helical" evidence="5">
    <location>
        <begin position="240"/>
        <end position="262"/>
    </location>
</feature>
<evidence type="ECO:0000313" key="7">
    <source>
        <dbReference type="EMBL" id="RXH55869.1"/>
    </source>
</evidence>
<proteinExistence type="predicted"/>
<dbReference type="InterPro" id="IPR003251">
    <property type="entry name" value="Rr_diiron-bd_dom"/>
</dbReference>
<dbReference type="InterPro" id="IPR012347">
    <property type="entry name" value="Ferritin-like"/>
</dbReference>
<evidence type="ECO:0000256" key="4">
    <source>
        <dbReference type="ARBA" id="ARBA00023136"/>
    </source>
</evidence>